<dbReference type="Pfam" id="PF00990">
    <property type="entry name" value="GGDEF"/>
    <property type="match status" value="1"/>
</dbReference>
<dbReference type="CDD" id="cd01949">
    <property type="entry name" value="GGDEF"/>
    <property type="match status" value="1"/>
</dbReference>
<keyword evidence="3" id="KW-0175">Coiled coil</keyword>
<dbReference type="PANTHER" id="PTHR45138">
    <property type="entry name" value="REGULATORY COMPONENTS OF SENSORY TRANSDUCTION SYSTEM"/>
    <property type="match status" value="1"/>
</dbReference>
<feature type="transmembrane region" description="Helical" evidence="5">
    <location>
        <begin position="150"/>
        <end position="169"/>
    </location>
</feature>
<dbReference type="InterPro" id="IPR050469">
    <property type="entry name" value="Diguanylate_Cyclase"/>
</dbReference>
<dbReference type="SUPFAM" id="SSF55073">
    <property type="entry name" value="Nucleotide cyclase"/>
    <property type="match status" value="1"/>
</dbReference>
<keyword evidence="5" id="KW-0472">Membrane</keyword>
<evidence type="ECO:0000259" key="6">
    <source>
        <dbReference type="PROSITE" id="PS50887"/>
    </source>
</evidence>
<feature type="region of interest" description="Disordered" evidence="4">
    <location>
        <begin position="1"/>
        <end position="27"/>
    </location>
</feature>
<gene>
    <name evidence="7" type="ORF">AACH06_10175</name>
</gene>
<evidence type="ECO:0000313" key="8">
    <source>
        <dbReference type="Proteomes" id="UP001371218"/>
    </source>
</evidence>
<reference evidence="7 8" key="1">
    <citation type="submission" date="2024-04" db="EMBL/GenBank/DDBJ databases">
        <title>Novel species of the genus Ideonella isolated from streams.</title>
        <authorList>
            <person name="Lu H."/>
        </authorList>
    </citation>
    <scope>NUCLEOTIDE SEQUENCE [LARGE SCALE GENOMIC DNA]</scope>
    <source>
        <strain evidence="7 8">DXS29W</strain>
    </source>
</reference>
<feature type="transmembrane region" description="Helical" evidence="5">
    <location>
        <begin position="103"/>
        <end position="123"/>
    </location>
</feature>
<dbReference type="Gene3D" id="3.30.70.270">
    <property type="match status" value="1"/>
</dbReference>
<keyword evidence="8" id="KW-1185">Reference proteome</keyword>
<dbReference type="EMBL" id="JBBUTG010000005">
    <property type="protein sequence ID" value="MEK8031181.1"/>
    <property type="molecule type" value="Genomic_DNA"/>
</dbReference>
<feature type="compositionally biased region" description="Pro residues" evidence="4">
    <location>
        <begin position="1"/>
        <end position="10"/>
    </location>
</feature>
<dbReference type="InterPro" id="IPR000160">
    <property type="entry name" value="GGDEF_dom"/>
</dbReference>
<feature type="transmembrane region" description="Helical" evidence="5">
    <location>
        <begin position="129"/>
        <end position="145"/>
    </location>
</feature>
<feature type="coiled-coil region" evidence="3">
    <location>
        <begin position="203"/>
        <end position="230"/>
    </location>
</feature>
<dbReference type="EC" id="2.7.7.65" evidence="1"/>
<evidence type="ECO:0000256" key="4">
    <source>
        <dbReference type="SAM" id="MobiDB-lite"/>
    </source>
</evidence>
<sequence length="392" mass="42273">MNRPEPPPAPREAAAPSDDEGAPASRLSDWVFTKDPRQRLRLGQTALANVIMVGCVLLLHAGADAQGPLHHWIWPWTALALGGMVAVFAVVRSGISLRWRDPSIAMFQMLFATACGAMAYVLAGPVRSAALPIMAVVLMFGMFGLTVRQLIVAAALTLLWFGAAGLYWVVHSGGDPQVITVEKINFGMLLLMLSGVCILTARLARLRERARRHKAELEAALEQNRLLATQDALTGCLNRRAMMGRLAQALSMSARFGTPCSVIMIDLDHFKRINDVHGHAAGDEVLRAVAELARGSLREVDALSRWGGEEFLVLLPSTAAAEAVACAERLQARVSGMRLTQLPNDLSLSFSAGVAAFKGADEPLPALIDRADRAMYRAKQAGRAQVVCAQQE</sequence>
<feature type="transmembrane region" description="Helical" evidence="5">
    <location>
        <begin position="73"/>
        <end position="91"/>
    </location>
</feature>
<feature type="transmembrane region" description="Helical" evidence="5">
    <location>
        <begin position="184"/>
        <end position="204"/>
    </location>
</feature>
<dbReference type="GO" id="GO:0052621">
    <property type="term" value="F:diguanylate cyclase activity"/>
    <property type="evidence" value="ECO:0007669"/>
    <property type="project" value="UniProtKB-EC"/>
</dbReference>
<keyword evidence="5" id="KW-0812">Transmembrane</keyword>
<dbReference type="SMART" id="SM00267">
    <property type="entry name" value="GGDEF"/>
    <property type="match status" value="1"/>
</dbReference>
<dbReference type="PANTHER" id="PTHR45138:SF9">
    <property type="entry name" value="DIGUANYLATE CYCLASE DGCM-RELATED"/>
    <property type="match status" value="1"/>
</dbReference>
<evidence type="ECO:0000256" key="5">
    <source>
        <dbReference type="SAM" id="Phobius"/>
    </source>
</evidence>
<organism evidence="7 8">
    <name type="scientific">Ideonella lacteola</name>
    <dbReference type="NCBI Taxonomy" id="2984193"/>
    <lineage>
        <taxon>Bacteria</taxon>
        <taxon>Pseudomonadati</taxon>
        <taxon>Pseudomonadota</taxon>
        <taxon>Betaproteobacteria</taxon>
        <taxon>Burkholderiales</taxon>
        <taxon>Sphaerotilaceae</taxon>
        <taxon>Ideonella</taxon>
    </lineage>
</organism>
<comment type="catalytic activity">
    <reaction evidence="2">
        <text>2 GTP = 3',3'-c-di-GMP + 2 diphosphate</text>
        <dbReference type="Rhea" id="RHEA:24898"/>
        <dbReference type="ChEBI" id="CHEBI:33019"/>
        <dbReference type="ChEBI" id="CHEBI:37565"/>
        <dbReference type="ChEBI" id="CHEBI:58805"/>
        <dbReference type="EC" id="2.7.7.65"/>
    </reaction>
</comment>
<dbReference type="InterPro" id="IPR029787">
    <property type="entry name" value="Nucleotide_cyclase"/>
</dbReference>
<evidence type="ECO:0000256" key="3">
    <source>
        <dbReference type="SAM" id="Coils"/>
    </source>
</evidence>
<feature type="transmembrane region" description="Helical" evidence="5">
    <location>
        <begin position="42"/>
        <end position="61"/>
    </location>
</feature>
<keyword evidence="7" id="KW-0808">Transferase</keyword>
<dbReference type="RefSeq" id="WP_341425560.1">
    <property type="nucleotide sequence ID" value="NZ_JBBUTG010000005.1"/>
</dbReference>
<accession>A0ABU9BMJ8</accession>
<evidence type="ECO:0000313" key="7">
    <source>
        <dbReference type="EMBL" id="MEK8031181.1"/>
    </source>
</evidence>
<name>A0ABU9BMJ8_9BURK</name>
<feature type="domain" description="GGDEF" evidence="6">
    <location>
        <begin position="258"/>
        <end position="391"/>
    </location>
</feature>
<evidence type="ECO:0000256" key="1">
    <source>
        <dbReference type="ARBA" id="ARBA00012528"/>
    </source>
</evidence>
<dbReference type="Proteomes" id="UP001371218">
    <property type="component" value="Unassembled WGS sequence"/>
</dbReference>
<keyword evidence="5" id="KW-1133">Transmembrane helix</keyword>
<keyword evidence="7" id="KW-0548">Nucleotidyltransferase</keyword>
<dbReference type="PROSITE" id="PS50887">
    <property type="entry name" value="GGDEF"/>
    <property type="match status" value="1"/>
</dbReference>
<evidence type="ECO:0000256" key="2">
    <source>
        <dbReference type="ARBA" id="ARBA00034247"/>
    </source>
</evidence>
<dbReference type="InterPro" id="IPR043128">
    <property type="entry name" value="Rev_trsase/Diguanyl_cyclase"/>
</dbReference>
<dbReference type="NCBIfam" id="TIGR00254">
    <property type="entry name" value="GGDEF"/>
    <property type="match status" value="1"/>
</dbReference>
<comment type="caution">
    <text evidence="7">The sequence shown here is derived from an EMBL/GenBank/DDBJ whole genome shotgun (WGS) entry which is preliminary data.</text>
</comment>
<proteinExistence type="predicted"/>
<protein>
    <recommendedName>
        <fullName evidence="1">diguanylate cyclase</fullName>
        <ecNumber evidence="1">2.7.7.65</ecNumber>
    </recommendedName>
</protein>